<evidence type="ECO:0000313" key="3">
    <source>
        <dbReference type="Proteomes" id="UP001268036"/>
    </source>
</evidence>
<dbReference type="InterPro" id="IPR036515">
    <property type="entry name" value="Transposase_17_sf"/>
</dbReference>
<protein>
    <submittedName>
        <fullName evidence="2">Transposase</fullName>
    </submittedName>
</protein>
<accession>A0AAJ2BRP7</accession>
<dbReference type="InterPro" id="IPR052715">
    <property type="entry name" value="RAYT_transposase"/>
</dbReference>
<evidence type="ECO:0000313" key="2">
    <source>
        <dbReference type="EMBL" id="MDR6235207.1"/>
    </source>
</evidence>
<proteinExistence type="predicted"/>
<dbReference type="PANTHER" id="PTHR36966:SF1">
    <property type="entry name" value="REP-ASSOCIATED TYROSINE TRANSPOSASE"/>
    <property type="match status" value="1"/>
</dbReference>
<dbReference type="SMART" id="SM01321">
    <property type="entry name" value="Y1_Tnp"/>
    <property type="match status" value="1"/>
</dbReference>
<name>A0AAJ2BRP7_9PSED</name>
<evidence type="ECO:0000259" key="1">
    <source>
        <dbReference type="SMART" id="SM01321"/>
    </source>
</evidence>
<dbReference type="GO" id="GO:0043565">
    <property type="term" value="F:sequence-specific DNA binding"/>
    <property type="evidence" value="ECO:0007669"/>
    <property type="project" value="TreeGrafter"/>
</dbReference>
<dbReference type="GO" id="GO:0006313">
    <property type="term" value="P:DNA transposition"/>
    <property type="evidence" value="ECO:0007669"/>
    <property type="project" value="InterPro"/>
</dbReference>
<dbReference type="AlphaFoldDB" id="A0AAJ2BRP7"/>
<dbReference type="PANTHER" id="PTHR36966">
    <property type="entry name" value="REP-ASSOCIATED TYROSINE TRANSPOSASE"/>
    <property type="match status" value="1"/>
</dbReference>
<comment type="caution">
    <text evidence="2">The sequence shown here is derived from an EMBL/GenBank/DDBJ whole genome shotgun (WGS) entry which is preliminary data.</text>
</comment>
<dbReference type="EMBL" id="JAVJAF010000001">
    <property type="protein sequence ID" value="MDR6235207.1"/>
    <property type="molecule type" value="Genomic_DNA"/>
</dbReference>
<dbReference type="Pfam" id="PF01797">
    <property type="entry name" value="Y1_Tnp"/>
    <property type="match status" value="1"/>
</dbReference>
<dbReference type="Proteomes" id="UP001268036">
    <property type="component" value="Unassembled WGS sequence"/>
</dbReference>
<dbReference type="Gene3D" id="3.30.70.1290">
    <property type="entry name" value="Transposase IS200-like"/>
    <property type="match status" value="1"/>
</dbReference>
<dbReference type="NCBIfam" id="NF047646">
    <property type="entry name" value="REP_Tyr_transpos"/>
    <property type="match status" value="1"/>
</dbReference>
<dbReference type="SUPFAM" id="SSF143422">
    <property type="entry name" value="Transposase IS200-like"/>
    <property type="match status" value="1"/>
</dbReference>
<sequence length="175" mass="20858">MDYRRSRAAGGTFFFTVNLNDRSSTLLVDHIEPLRDAIRQVKARHPFDILAMVVLPDHLHTLWQLPEDDGDYPLRWNLIKADFSRQLPPLETVNLSRRLKRERGVWQRRYWEHQIRDEQDLQRHLDYIHFNPVKHGHARSAVEWPYSSIHRYVRAGLLPTDWAGQGDEEWAMGER</sequence>
<dbReference type="GO" id="GO:0004803">
    <property type="term" value="F:transposase activity"/>
    <property type="evidence" value="ECO:0007669"/>
    <property type="project" value="InterPro"/>
</dbReference>
<feature type="domain" description="Transposase IS200-like" evidence="1">
    <location>
        <begin position="8"/>
        <end position="131"/>
    </location>
</feature>
<dbReference type="InterPro" id="IPR002686">
    <property type="entry name" value="Transposase_17"/>
</dbReference>
<reference evidence="2" key="1">
    <citation type="submission" date="2023-08" db="EMBL/GenBank/DDBJ databases">
        <title>Functional and genomic diversity of the sorghum phyllosphere microbiome.</title>
        <authorList>
            <person name="Shade A."/>
        </authorList>
    </citation>
    <scope>NUCLEOTIDE SEQUENCE</scope>
    <source>
        <strain evidence="2">SORGH_AS_0201</strain>
    </source>
</reference>
<gene>
    <name evidence="2" type="ORF">QE440_002948</name>
</gene>
<organism evidence="2 3">
    <name type="scientific">Pseudomonas oryzihabitans</name>
    <dbReference type="NCBI Taxonomy" id="47885"/>
    <lineage>
        <taxon>Bacteria</taxon>
        <taxon>Pseudomonadati</taxon>
        <taxon>Pseudomonadota</taxon>
        <taxon>Gammaproteobacteria</taxon>
        <taxon>Pseudomonadales</taxon>
        <taxon>Pseudomonadaceae</taxon>
        <taxon>Pseudomonas</taxon>
    </lineage>
</organism>